<dbReference type="GO" id="GO:0008704">
    <property type="term" value="F:5-carboxymethyl-2-hydroxymuconate delta-isomerase activity"/>
    <property type="evidence" value="ECO:0007669"/>
    <property type="project" value="InterPro"/>
</dbReference>
<proteinExistence type="predicted"/>
<dbReference type="InterPro" id="IPR014347">
    <property type="entry name" value="Tautomerase/MIF_sf"/>
</dbReference>
<dbReference type="EMBL" id="PKUQ01000022">
    <property type="protein sequence ID" value="PLW76993.1"/>
    <property type="molecule type" value="Genomic_DNA"/>
</dbReference>
<dbReference type="Proteomes" id="UP000234881">
    <property type="component" value="Unassembled WGS sequence"/>
</dbReference>
<evidence type="ECO:0000313" key="2">
    <source>
        <dbReference type="Proteomes" id="UP000234881"/>
    </source>
</evidence>
<dbReference type="OrthoDB" id="9814215at2"/>
<dbReference type="PANTHER" id="PTHR37950:SF1">
    <property type="entry name" value="4-HYDROXYPHENYLACETATE CATABOLISM PROTEIN"/>
    <property type="match status" value="1"/>
</dbReference>
<dbReference type="CDD" id="cd00580">
    <property type="entry name" value="CHMI"/>
    <property type="match status" value="1"/>
</dbReference>
<accession>A0A2N5XR58</accession>
<dbReference type="Gene3D" id="3.30.429.10">
    <property type="entry name" value="Macrophage Migration Inhibitory Factor"/>
    <property type="match status" value="1"/>
</dbReference>
<dbReference type="InterPro" id="IPR004220">
    <property type="entry name" value="5-COMe_2-OHmuconate_Isoase"/>
</dbReference>
<dbReference type="Pfam" id="PF02962">
    <property type="entry name" value="CHMI"/>
    <property type="match status" value="1"/>
</dbReference>
<comment type="caution">
    <text evidence="1">The sequence shown here is derived from an EMBL/GenBank/DDBJ whole genome shotgun (WGS) entry which is preliminary data.</text>
</comment>
<keyword evidence="2" id="KW-1185">Reference proteome</keyword>
<dbReference type="PANTHER" id="PTHR37950">
    <property type="entry name" value="4-HYDROXYPHENYLACETATE CATABOLISM PROTEIN"/>
    <property type="match status" value="1"/>
</dbReference>
<evidence type="ECO:0008006" key="3">
    <source>
        <dbReference type="Google" id="ProtNLM"/>
    </source>
</evidence>
<dbReference type="AlphaFoldDB" id="A0A2N5XR58"/>
<dbReference type="SUPFAM" id="SSF55331">
    <property type="entry name" value="Tautomerase/MIF"/>
    <property type="match status" value="1"/>
</dbReference>
<organism evidence="1 2">
    <name type="scientific">Cohaesibacter celericrescens</name>
    <dbReference type="NCBI Taxonomy" id="2067669"/>
    <lineage>
        <taxon>Bacteria</taxon>
        <taxon>Pseudomonadati</taxon>
        <taxon>Pseudomonadota</taxon>
        <taxon>Alphaproteobacteria</taxon>
        <taxon>Hyphomicrobiales</taxon>
        <taxon>Cohaesibacteraceae</taxon>
    </lineage>
</organism>
<name>A0A2N5XR58_9HYPH</name>
<sequence>MPHMVISYSKALAEKIDIQQLTQAIWDSADKTGLFTPQAIKVRAFPVEHYVTANTDQPFVHVDAKLFEGRTVEQKQSMLSGYFDVIANLVADDVSISVEAIELAKSNYLKR</sequence>
<gene>
    <name evidence="1" type="ORF">C0081_13190</name>
</gene>
<evidence type="ECO:0000313" key="1">
    <source>
        <dbReference type="EMBL" id="PLW76993.1"/>
    </source>
</evidence>
<reference evidence="1 2" key="1">
    <citation type="submission" date="2018-01" db="EMBL/GenBank/DDBJ databases">
        <title>The draft genome sequence of Cohaesibacter sp. H1304.</title>
        <authorList>
            <person name="Wang N.-N."/>
            <person name="Du Z.-J."/>
        </authorList>
    </citation>
    <scope>NUCLEOTIDE SEQUENCE [LARGE SCALE GENOMIC DNA]</scope>
    <source>
        <strain evidence="1 2">H1304</strain>
    </source>
</reference>
<protein>
    <recommendedName>
        <fullName evidence="3">5-carboxymethyl-2-hydroxymuconate isomerase</fullName>
    </recommendedName>
</protein>
<dbReference type="RefSeq" id="WP_101534283.1">
    <property type="nucleotide sequence ID" value="NZ_PKUQ01000022.1"/>
</dbReference>